<keyword evidence="2" id="KW-0548">Nucleotidyltransferase</keyword>
<feature type="domain" description="Reverse transcriptase" evidence="1">
    <location>
        <begin position="1"/>
        <end position="55"/>
    </location>
</feature>
<protein>
    <submittedName>
        <fullName evidence="2">Reverse transcriptase domain-containing protein</fullName>
    </submittedName>
</protein>
<dbReference type="InterPro" id="IPR000477">
    <property type="entry name" value="RT_dom"/>
</dbReference>
<dbReference type="InterPro" id="IPR043502">
    <property type="entry name" value="DNA/RNA_pol_sf"/>
</dbReference>
<evidence type="ECO:0000313" key="2">
    <source>
        <dbReference type="EMBL" id="GJS70478.1"/>
    </source>
</evidence>
<dbReference type="GO" id="GO:0003964">
    <property type="term" value="F:RNA-directed DNA polymerase activity"/>
    <property type="evidence" value="ECO:0007669"/>
    <property type="project" value="UniProtKB-KW"/>
</dbReference>
<dbReference type="Gene3D" id="3.30.70.270">
    <property type="match status" value="1"/>
</dbReference>
<dbReference type="Pfam" id="PF00078">
    <property type="entry name" value="RVT_1"/>
    <property type="match status" value="1"/>
</dbReference>
<dbReference type="PANTHER" id="PTHR37984:SF5">
    <property type="entry name" value="PROTEIN NYNRIN-LIKE"/>
    <property type="match status" value="1"/>
</dbReference>
<keyword evidence="2" id="KW-0695">RNA-directed DNA polymerase</keyword>
<dbReference type="SUPFAM" id="SSF56672">
    <property type="entry name" value="DNA/RNA polymerases"/>
    <property type="match status" value="1"/>
</dbReference>
<dbReference type="InterPro" id="IPR043128">
    <property type="entry name" value="Rev_trsase/Diguanyl_cyclase"/>
</dbReference>
<keyword evidence="2" id="KW-0808">Transferase</keyword>
<organism evidence="2 3">
    <name type="scientific">Tanacetum coccineum</name>
    <dbReference type="NCBI Taxonomy" id="301880"/>
    <lineage>
        <taxon>Eukaryota</taxon>
        <taxon>Viridiplantae</taxon>
        <taxon>Streptophyta</taxon>
        <taxon>Embryophyta</taxon>
        <taxon>Tracheophyta</taxon>
        <taxon>Spermatophyta</taxon>
        <taxon>Magnoliopsida</taxon>
        <taxon>eudicotyledons</taxon>
        <taxon>Gunneridae</taxon>
        <taxon>Pentapetalae</taxon>
        <taxon>asterids</taxon>
        <taxon>campanulids</taxon>
        <taxon>Asterales</taxon>
        <taxon>Asteraceae</taxon>
        <taxon>Asteroideae</taxon>
        <taxon>Anthemideae</taxon>
        <taxon>Anthemidinae</taxon>
        <taxon>Tanacetum</taxon>
    </lineage>
</organism>
<gene>
    <name evidence="2" type="ORF">Tco_0703319</name>
</gene>
<keyword evidence="3" id="KW-1185">Reference proteome</keyword>
<dbReference type="InterPro" id="IPR050951">
    <property type="entry name" value="Retrovirus_Pol_polyprotein"/>
</dbReference>
<reference evidence="2" key="1">
    <citation type="journal article" date="2022" name="Int. J. Mol. Sci.">
        <title>Draft Genome of Tanacetum Coccineum: Genomic Comparison of Closely Related Tanacetum-Family Plants.</title>
        <authorList>
            <person name="Yamashiro T."/>
            <person name="Shiraishi A."/>
            <person name="Nakayama K."/>
            <person name="Satake H."/>
        </authorList>
    </citation>
    <scope>NUCLEOTIDE SEQUENCE</scope>
</reference>
<accession>A0ABQ4Y022</accession>
<evidence type="ECO:0000259" key="1">
    <source>
        <dbReference type="PROSITE" id="PS50878"/>
    </source>
</evidence>
<evidence type="ECO:0000313" key="3">
    <source>
        <dbReference type="Proteomes" id="UP001151760"/>
    </source>
</evidence>
<dbReference type="PROSITE" id="PS50878">
    <property type="entry name" value="RT_POL"/>
    <property type="match status" value="1"/>
</dbReference>
<name>A0ABQ4Y022_9ASTR</name>
<dbReference type="EMBL" id="BQNB010009937">
    <property type="protein sequence ID" value="GJS70478.1"/>
    <property type="molecule type" value="Genomic_DNA"/>
</dbReference>
<proteinExistence type="predicted"/>
<dbReference type="PANTHER" id="PTHR37984">
    <property type="entry name" value="PROTEIN CBG26694"/>
    <property type="match status" value="1"/>
</dbReference>
<dbReference type="Proteomes" id="UP001151760">
    <property type="component" value="Unassembled WGS sequence"/>
</dbReference>
<comment type="caution">
    <text evidence="2">The sequence shown here is derived from an EMBL/GenBank/DDBJ whole genome shotgun (WGS) entry which is preliminary data.</text>
</comment>
<sequence length="120" mass="14055">MEVTIDDMVIISDTEEEMMADITETLERLRAINLKFNLKKCSFGVEERIYLGHLITKQGIRADPSKFPLKESKKDTPFHENFEKLYEWKDDSMDEGGRRSLLKNERMLRVITKNGRTDKG</sequence>
<reference evidence="2" key="2">
    <citation type="submission" date="2022-01" db="EMBL/GenBank/DDBJ databases">
        <authorList>
            <person name="Yamashiro T."/>
            <person name="Shiraishi A."/>
            <person name="Satake H."/>
            <person name="Nakayama K."/>
        </authorList>
    </citation>
    <scope>NUCLEOTIDE SEQUENCE</scope>
</reference>